<sequence length="104" mass="11920">MSYPSDTKVDVNAQEPDFADANGLPPALQPSEISLERRGRRIRRIVLFVFLGVFIGFHLFKTYNHFHERHNWSVIHHAAKEFYLTNDVSDEDLAPLATIVNTPT</sequence>
<evidence type="ECO:0000256" key="2">
    <source>
        <dbReference type="SAM" id="Phobius"/>
    </source>
</evidence>
<name>A0A9P6DRA4_9AGAM</name>
<evidence type="ECO:0000313" key="4">
    <source>
        <dbReference type="Proteomes" id="UP000886523"/>
    </source>
</evidence>
<reference evidence="3" key="1">
    <citation type="journal article" date="2020" name="Nat. Commun.">
        <title>Large-scale genome sequencing of mycorrhizal fungi provides insights into the early evolution of symbiotic traits.</title>
        <authorList>
            <person name="Miyauchi S."/>
            <person name="Kiss E."/>
            <person name="Kuo A."/>
            <person name="Drula E."/>
            <person name="Kohler A."/>
            <person name="Sanchez-Garcia M."/>
            <person name="Morin E."/>
            <person name="Andreopoulos B."/>
            <person name="Barry K.W."/>
            <person name="Bonito G."/>
            <person name="Buee M."/>
            <person name="Carver A."/>
            <person name="Chen C."/>
            <person name="Cichocki N."/>
            <person name="Clum A."/>
            <person name="Culley D."/>
            <person name="Crous P.W."/>
            <person name="Fauchery L."/>
            <person name="Girlanda M."/>
            <person name="Hayes R.D."/>
            <person name="Keri Z."/>
            <person name="LaButti K."/>
            <person name="Lipzen A."/>
            <person name="Lombard V."/>
            <person name="Magnuson J."/>
            <person name="Maillard F."/>
            <person name="Murat C."/>
            <person name="Nolan M."/>
            <person name="Ohm R.A."/>
            <person name="Pangilinan J."/>
            <person name="Pereira M.F."/>
            <person name="Perotto S."/>
            <person name="Peter M."/>
            <person name="Pfister S."/>
            <person name="Riley R."/>
            <person name="Sitrit Y."/>
            <person name="Stielow J.B."/>
            <person name="Szollosi G."/>
            <person name="Zifcakova L."/>
            <person name="Stursova M."/>
            <person name="Spatafora J.W."/>
            <person name="Tedersoo L."/>
            <person name="Vaario L.M."/>
            <person name="Yamada A."/>
            <person name="Yan M."/>
            <person name="Wang P."/>
            <person name="Xu J."/>
            <person name="Bruns T."/>
            <person name="Baldrian P."/>
            <person name="Vilgalys R."/>
            <person name="Dunand C."/>
            <person name="Henrissat B."/>
            <person name="Grigoriev I.V."/>
            <person name="Hibbett D."/>
            <person name="Nagy L.G."/>
            <person name="Martin F.M."/>
        </authorList>
    </citation>
    <scope>NUCLEOTIDE SEQUENCE</scope>
    <source>
        <strain evidence="3">UP504</strain>
    </source>
</reference>
<keyword evidence="4" id="KW-1185">Reference proteome</keyword>
<dbReference type="EMBL" id="MU128993">
    <property type="protein sequence ID" value="KAF9511986.1"/>
    <property type="molecule type" value="Genomic_DNA"/>
</dbReference>
<evidence type="ECO:0000313" key="3">
    <source>
        <dbReference type="EMBL" id="KAF9511986.1"/>
    </source>
</evidence>
<dbReference type="AlphaFoldDB" id="A0A9P6DRA4"/>
<feature type="transmembrane region" description="Helical" evidence="2">
    <location>
        <begin position="45"/>
        <end position="63"/>
    </location>
</feature>
<keyword evidence="2" id="KW-0472">Membrane</keyword>
<gene>
    <name evidence="3" type="ORF">BS47DRAFT_1394672</name>
</gene>
<protein>
    <submittedName>
        <fullName evidence="3">Uncharacterized protein</fullName>
    </submittedName>
</protein>
<evidence type="ECO:0000256" key="1">
    <source>
        <dbReference type="SAM" id="MobiDB-lite"/>
    </source>
</evidence>
<keyword evidence="2" id="KW-0812">Transmembrane</keyword>
<feature type="region of interest" description="Disordered" evidence="1">
    <location>
        <begin position="1"/>
        <end position="25"/>
    </location>
</feature>
<dbReference type="Proteomes" id="UP000886523">
    <property type="component" value="Unassembled WGS sequence"/>
</dbReference>
<accession>A0A9P6DRA4</accession>
<proteinExistence type="predicted"/>
<keyword evidence="2" id="KW-1133">Transmembrane helix</keyword>
<organism evidence="3 4">
    <name type="scientific">Hydnum rufescens UP504</name>
    <dbReference type="NCBI Taxonomy" id="1448309"/>
    <lineage>
        <taxon>Eukaryota</taxon>
        <taxon>Fungi</taxon>
        <taxon>Dikarya</taxon>
        <taxon>Basidiomycota</taxon>
        <taxon>Agaricomycotina</taxon>
        <taxon>Agaricomycetes</taxon>
        <taxon>Cantharellales</taxon>
        <taxon>Hydnaceae</taxon>
        <taxon>Hydnum</taxon>
    </lineage>
</organism>
<comment type="caution">
    <text evidence="3">The sequence shown here is derived from an EMBL/GenBank/DDBJ whole genome shotgun (WGS) entry which is preliminary data.</text>
</comment>